<dbReference type="EMBL" id="AHOR02000044">
    <property type="protein sequence ID" value="EMF80871.1"/>
    <property type="molecule type" value="Genomic_DNA"/>
</dbReference>
<evidence type="ECO:0000313" key="3">
    <source>
        <dbReference type="Proteomes" id="UP000011770"/>
    </source>
</evidence>
<comment type="caution">
    <text evidence="2">The sequence shown here is derived from an EMBL/GenBank/DDBJ whole genome shotgun (WGS) entry which is preliminary data.</text>
</comment>
<proteinExistence type="predicted"/>
<feature type="domain" description="Replication initiation protein-like C-terminal" evidence="1">
    <location>
        <begin position="115"/>
        <end position="222"/>
    </location>
</feature>
<dbReference type="Proteomes" id="UP000011770">
    <property type="component" value="Unassembled WGS sequence"/>
</dbReference>
<keyword evidence="2" id="KW-0396">Initiation factor</keyword>
<dbReference type="GO" id="GO:0003743">
    <property type="term" value="F:translation initiation factor activity"/>
    <property type="evidence" value="ECO:0007669"/>
    <property type="project" value="UniProtKB-KW"/>
</dbReference>
<gene>
    <name evidence="2" type="ORF">LEP1GSC188_3120</name>
</gene>
<accession>M3GVE8</accession>
<dbReference type="Pfam" id="PF02486">
    <property type="entry name" value="Rep_trans"/>
    <property type="match status" value="1"/>
</dbReference>
<name>M3GVE8_9LEPT</name>
<organism evidence="2 3">
    <name type="scientific">Leptospira weilii serovar Topaz str. LT2116</name>
    <dbReference type="NCBI Taxonomy" id="1088540"/>
    <lineage>
        <taxon>Bacteria</taxon>
        <taxon>Pseudomonadati</taxon>
        <taxon>Spirochaetota</taxon>
        <taxon>Spirochaetia</taxon>
        <taxon>Leptospirales</taxon>
        <taxon>Leptospiraceae</taxon>
        <taxon>Leptospira</taxon>
    </lineage>
</organism>
<dbReference type="AlphaFoldDB" id="M3GVE8"/>
<protein>
    <submittedName>
        <fullName evidence="2">Replication initiation factor</fullName>
    </submittedName>
</protein>
<evidence type="ECO:0000313" key="2">
    <source>
        <dbReference type="EMBL" id="EMF80871.1"/>
    </source>
</evidence>
<reference evidence="2 3" key="1">
    <citation type="submission" date="2013-01" db="EMBL/GenBank/DDBJ databases">
        <authorList>
            <person name="Harkins D.M."/>
            <person name="Durkin A.S."/>
            <person name="Brinkac L.M."/>
            <person name="Haft D.H."/>
            <person name="Selengut J.D."/>
            <person name="Sanka R."/>
            <person name="DePew J."/>
            <person name="Purushe J."/>
            <person name="Tulsiani S.M."/>
            <person name="Graham G.C."/>
            <person name="Burns M.-A."/>
            <person name="Dohnt M.F."/>
            <person name="Smythe L.D."/>
            <person name="McKay D.B."/>
            <person name="Craig S.B."/>
            <person name="Vinetz J.M."/>
            <person name="Sutton G.G."/>
            <person name="Nierman W.C."/>
            <person name="Fouts D.E."/>
        </authorList>
    </citation>
    <scope>NUCLEOTIDE SEQUENCE [LARGE SCALE GENOMIC DNA]</scope>
    <source>
        <strain evidence="2 3">LT2116</strain>
    </source>
</reference>
<sequence>MSSEIFSQPTESQHPIPEYLKTPFIDWLSFSIEYSDESWDWLHSTFGELKIEEKGANTGHTHSFRTSADVFGAFSPERRSQKIYISLSSKALYNFGTSKESLTTLIESAIKLNGRFTRIDLAQDDYEGKLSLPNIYEKLQRKEVATRFRGYSKFEAPYDLVTSGSLFKDPKLGKLGYTIYIGAFRGSNVFVRIYDKKLQVGHECAWPIWNRVEFQLNHDAADQYCNPSWNVSPETGEILNTSEKFPDPRRAKFQDRSFPKTAYYYLKFLEPTYTQRENDLGHYYLKERRKEHWVPCKWWTEFLRASEGEPIGLPRNETGLQDIDNWLKNQVSGAVFLMSDLYGDKYFSELKAEGKERFERNKKYQRLKDQFKERKRNKTEEEVPDEVGF</sequence>
<dbReference type="InterPro" id="IPR003491">
    <property type="entry name" value="REP-like_C"/>
</dbReference>
<keyword evidence="2" id="KW-0648">Protein biosynthesis</keyword>
<evidence type="ECO:0000259" key="1">
    <source>
        <dbReference type="Pfam" id="PF02486"/>
    </source>
</evidence>